<keyword evidence="1" id="KW-0812">Transmembrane</keyword>
<protein>
    <submittedName>
        <fullName evidence="2">Oidioi.mRNA.OKI2018_I69.chr2.g5116.t1.cds</fullName>
    </submittedName>
</protein>
<evidence type="ECO:0000313" key="2">
    <source>
        <dbReference type="EMBL" id="CAG5110746.1"/>
    </source>
</evidence>
<feature type="transmembrane region" description="Helical" evidence="1">
    <location>
        <begin position="28"/>
        <end position="46"/>
    </location>
</feature>
<evidence type="ECO:0000256" key="1">
    <source>
        <dbReference type="SAM" id="Phobius"/>
    </source>
</evidence>
<proteinExistence type="predicted"/>
<reference evidence="2 3" key="1">
    <citation type="submission" date="2021-04" db="EMBL/GenBank/DDBJ databases">
        <authorList>
            <person name="Bliznina A."/>
        </authorList>
    </citation>
    <scope>NUCLEOTIDE SEQUENCE [LARGE SCALE GENOMIC DNA]</scope>
</reference>
<organism evidence="2 3">
    <name type="scientific">Oikopleura dioica</name>
    <name type="common">Tunicate</name>
    <dbReference type="NCBI Taxonomy" id="34765"/>
    <lineage>
        <taxon>Eukaryota</taxon>
        <taxon>Metazoa</taxon>
        <taxon>Chordata</taxon>
        <taxon>Tunicata</taxon>
        <taxon>Appendicularia</taxon>
        <taxon>Copelata</taxon>
        <taxon>Oikopleuridae</taxon>
        <taxon>Oikopleura</taxon>
    </lineage>
</organism>
<keyword evidence="3" id="KW-1185">Reference proteome</keyword>
<gene>
    <name evidence="2" type="ORF">OKIOD_LOCUS13881</name>
</gene>
<accession>A0ABN7T363</accession>
<keyword evidence="1" id="KW-0472">Membrane</keyword>
<name>A0ABN7T363_OIKDI</name>
<dbReference type="Proteomes" id="UP001158576">
    <property type="component" value="Chromosome 2"/>
</dbReference>
<keyword evidence="1" id="KW-1133">Transmembrane helix</keyword>
<evidence type="ECO:0000313" key="3">
    <source>
        <dbReference type="Proteomes" id="UP001158576"/>
    </source>
</evidence>
<dbReference type="EMBL" id="OU015567">
    <property type="protein sequence ID" value="CAG5110746.1"/>
    <property type="molecule type" value="Genomic_DNA"/>
</dbReference>
<feature type="transmembrane region" description="Helical" evidence="1">
    <location>
        <begin position="7"/>
        <end position="22"/>
    </location>
</feature>
<sequence>MFWTRMFYCTITTLGYVMMALYTSNELLLFPGLVFLAWSGLAYLVINNVCVSIMGRFAGVSVIIFSGTFDASSATFLVLSKMTGTFGKGQN</sequence>
<feature type="transmembrane region" description="Helical" evidence="1">
    <location>
        <begin position="58"/>
        <end position="79"/>
    </location>
</feature>